<evidence type="ECO:0000313" key="2">
    <source>
        <dbReference type="Proteomes" id="UP001432251"/>
    </source>
</evidence>
<keyword evidence="2" id="KW-1185">Reference proteome</keyword>
<gene>
    <name evidence="1" type="ORF">V2W30_39680</name>
</gene>
<reference evidence="1" key="1">
    <citation type="journal article" date="2025" name="Int. J. Syst. Evol. Microbiol.">
        <title>Streptomyces citrinus sp. nov., with yellow diffusible pigment.</title>
        <authorList>
            <person name="He Y."/>
            <person name="Yang E."/>
            <person name="Xu J."/>
            <person name="Sun Y."/>
            <person name="Sun L."/>
        </authorList>
    </citation>
    <scope>NUCLEOTIDE SEQUENCE</scope>
    <source>
        <strain evidence="1">Q6</strain>
    </source>
</reference>
<evidence type="ECO:0000313" key="1">
    <source>
        <dbReference type="EMBL" id="WWQ69316.1"/>
    </source>
</evidence>
<name>A0ACD5AQ56_9ACTN</name>
<protein>
    <submittedName>
        <fullName evidence="1">Class F sortase</fullName>
    </submittedName>
</protein>
<organism evidence="1 2">
    <name type="scientific">Streptomyces citrinus</name>
    <dbReference type="NCBI Taxonomy" id="3118173"/>
    <lineage>
        <taxon>Bacteria</taxon>
        <taxon>Bacillati</taxon>
        <taxon>Actinomycetota</taxon>
        <taxon>Actinomycetes</taxon>
        <taxon>Kitasatosporales</taxon>
        <taxon>Streptomycetaceae</taxon>
        <taxon>Streptomyces</taxon>
    </lineage>
</organism>
<sequence>MDSRLFRRLRRGRQRSLSATAAAVLLLLGATALVVGLLRQQPAPPVAHPAQEPARRSAPPSAAGNSSSPHHDERPAVMAASAPTRLSIPAIGVDTSLERLALDAHRAMQTPKDPARVGWYTPGPTPGARGPAVIAGHVTWNETKAVFFQLARLKAGDHVYVHRKDGSTARFTVSRTEQYAKKDFPSIDVYGNVDYAALRLITCAGTYSGHSYADNTVVYARLDPES</sequence>
<geneLocation type="plasmid" evidence="1 2">
    <name>p1</name>
</geneLocation>
<dbReference type="EMBL" id="CP146023">
    <property type="protein sequence ID" value="WWQ69316.1"/>
    <property type="molecule type" value="Genomic_DNA"/>
</dbReference>
<proteinExistence type="predicted"/>
<accession>A0ACD5AQ56</accession>
<dbReference type="Proteomes" id="UP001432251">
    <property type="component" value="Plasmid p1"/>
</dbReference>
<keyword evidence="1" id="KW-0614">Plasmid</keyword>